<evidence type="ECO:0000259" key="1">
    <source>
        <dbReference type="Pfam" id="PF00561"/>
    </source>
</evidence>
<dbReference type="InterPro" id="IPR050471">
    <property type="entry name" value="AB_hydrolase"/>
</dbReference>
<dbReference type="PANTHER" id="PTHR43433">
    <property type="entry name" value="HYDROLASE, ALPHA/BETA FOLD FAMILY PROTEIN"/>
    <property type="match status" value="1"/>
</dbReference>
<feature type="domain" description="AB hydrolase-1" evidence="1">
    <location>
        <begin position="24"/>
        <end position="133"/>
    </location>
</feature>
<dbReference type="InterPro" id="IPR029058">
    <property type="entry name" value="AB_hydrolase_fold"/>
</dbReference>
<keyword evidence="3" id="KW-1185">Reference proteome</keyword>
<proteinExistence type="predicted"/>
<dbReference type="SUPFAM" id="SSF53474">
    <property type="entry name" value="alpha/beta-Hydrolases"/>
    <property type="match status" value="1"/>
</dbReference>
<dbReference type="EMBL" id="JAAMPI010000556">
    <property type="protein sequence ID" value="KAF4630379.1"/>
    <property type="molecule type" value="Genomic_DNA"/>
</dbReference>
<dbReference type="Proteomes" id="UP000566819">
    <property type="component" value="Unassembled WGS sequence"/>
</dbReference>
<organism evidence="2 3">
    <name type="scientific">Cudoniella acicularis</name>
    <dbReference type="NCBI Taxonomy" id="354080"/>
    <lineage>
        <taxon>Eukaryota</taxon>
        <taxon>Fungi</taxon>
        <taxon>Dikarya</taxon>
        <taxon>Ascomycota</taxon>
        <taxon>Pezizomycotina</taxon>
        <taxon>Leotiomycetes</taxon>
        <taxon>Helotiales</taxon>
        <taxon>Tricladiaceae</taxon>
        <taxon>Cudoniella</taxon>
    </lineage>
</organism>
<gene>
    <name evidence="2" type="ORF">G7Y89_g7761</name>
</gene>
<evidence type="ECO:0000313" key="2">
    <source>
        <dbReference type="EMBL" id="KAF4630379.1"/>
    </source>
</evidence>
<dbReference type="AlphaFoldDB" id="A0A8H4RHU5"/>
<dbReference type="GO" id="GO:0046503">
    <property type="term" value="P:glycerolipid catabolic process"/>
    <property type="evidence" value="ECO:0007669"/>
    <property type="project" value="TreeGrafter"/>
</dbReference>
<dbReference type="OrthoDB" id="408373at2759"/>
<comment type="caution">
    <text evidence="2">The sequence shown here is derived from an EMBL/GenBank/DDBJ whole genome shotgun (WGS) entry which is preliminary data.</text>
</comment>
<reference evidence="2 3" key="1">
    <citation type="submission" date="2020-03" db="EMBL/GenBank/DDBJ databases">
        <title>Draft Genome Sequence of Cudoniella acicularis.</title>
        <authorList>
            <person name="Buettner E."/>
            <person name="Kellner H."/>
        </authorList>
    </citation>
    <scope>NUCLEOTIDE SEQUENCE [LARGE SCALE GENOMIC DNA]</scope>
    <source>
        <strain evidence="2 3">DSM 108380</strain>
    </source>
</reference>
<name>A0A8H4RHU5_9HELO</name>
<sequence>MATTLSVKTSDGINWHVEQQGSGPHLILIPSGEGDCESFSKGAKILSATFTVTTFDMPGMVRSPCPPEQIQNVDAPLMAKQINGLLDELHIEKATIFGSSSGSWAAFGLAAYYPERIQSIIVHEVPLVIFPSLFELLKLDDKGIVDNCRPLFENFFNEDAAAWNGIGKEYHERLEKNYVTWIRGYAATKNPFPLTNEEMKRRPVTWTIGALNQIGVWFNNIKKAHELGIEMELLNSKHFPYVSVPEEWAEHVKKSALKYL</sequence>
<dbReference type="InterPro" id="IPR000073">
    <property type="entry name" value="AB_hydrolase_1"/>
</dbReference>
<dbReference type="Gene3D" id="3.40.50.1820">
    <property type="entry name" value="alpha/beta hydrolase"/>
    <property type="match status" value="1"/>
</dbReference>
<dbReference type="GO" id="GO:0004806">
    <property type="term" value="F:triacylglycerol lipase activity"/>
    <property type="evidence" value="ECO:0007669"/>
    <property type="project" value="TreeGrafter"/>
</dbReference>
<dbReference type="PANTHER" id="PTHR43433:SF5">
    <property type="entry name" value="AB HYDROLASE-1 DOMAIN-CONTAINING PROTEIN"/>
    <property type="match status" value="1"/>
</dbReference>
<dbReference type="Pfam" id="PF00561">
    <property type="entry name" value="Abhydrolase_1"/>
    <property type="match status" value="1"/>
</dbReference>
<evidence type="ECO:0000313" key="3">
    <source>
        <dbReference type="Proteomes" id="UP000566819"/>
    </source>
</evidence>
<accession>A0A8H4RHU5</accession>
<protein>
    <recommendedName>
        <fullName evidence="1">AB hydrolase-1 domain-containing protein</fullName>
    </recommendedName>
</protein>